<accession>A0A1R1YR04</accession>
<evidence type="ECO:0000256" key="8">
    <source>
        <dbReference type="PROSITE-ProRule" id="PRU00221"/>
    </source>
</evidence>
<evidence type="ECO:0000256" key="6">
    <source>
        <dbReference type="ARBA" id="ARBA00023242"/>
    </source>
</evidence>
<dbReference type="SUPFAM" id="SSF50978">
    <property type="entry name" value="WD40 repeat-like"/>
    <property type="match status" value="1"/>
</dbReference>
<feature type="repeat" description="WD" evidence="8">
    <location>
        <begin position="264"/>
        <end position="305"/>
    </location>
</feature>
<keyword evidence="6" id="KW-0539">Nucleus</keyword>
<feature type="repeat" description="WD" evidence="8">
    <location>
        <begin position="307"/>
        <end position="348"/>
    </location>
</feature>
<dbReference type="Pfam" id="PF17814">
    <property type="entry name" value="LisH_TPL"/>
    <property type="match status" value="1"/>
</dbReference>
<comment type="caution">
    <text evidence="10">The sequence shown here is derived from an EMBL/GenBank/DDBJ whole genome shotgun (WGS) entry which is preliminary data.</text>
</comment>
<dbReference type="GO" id="GO:0005634">
    <property type="term" value="C:nucleus"/>
    <property type="evidence" value="ECO:0007669"/>
    <property type="project" value="UniProtKB-SubCell"/>
</dbReference>
<keyword evidence="2 8" id="KW-0853">WD repeat</keyword>
<comment type="similarity">
    <text evidence="7">Belongs to the WD repeat SMU1 family.</text>
</comment>
<dbReference type="PROSITE" id="PS50294">
    <property type="entry name" value="WD_REPEATS_REGION"/>
    <property type="match status" value="3"/>
</dbReference>
<evidence type="ECO:0000256" key="2">
    <source>
        <dbReference type="ARBA" id="ARBA00022574"/>
    </source>
</evidence>
<dbReference type="InterPro" id="IPR006594">
    <property type="entry name" value="LisH"/>
</dbReference>
<feature type="domain" description="TPL/SMU1 LisH-like dimerisation" evidence="9">
    <location>
        <begin position="4"/>
        <end position="33"/>
    </location>
</feature>
<dbReference type="OrthoDB" id="538223at2759"/>
<evidence type="ECO:0000313" key="10">
    <source>
        <dbReference type="EMBL" id="OMJ29312.1"/>
    </source>
</evidence>
<dbReference type="InterPro" id="IPR020472">
    <property type="entry name" value="WD40_PAC1"/>
</dbReference>
<gene>
    <name evidence="10" type="ORF">AYI69_g1193</name>
</gene>
<dbReference type="InterPro" id="IPR015943">
    <property type="entry name" value="WD40/YVTN_repeat-like_dom_sf"/>
</dbReference>
<evidence type="ECO:0000256" key="7">
    <source>
        <dbReference type="ARBA" id="ARBA00025801"/>
    </source>
</evidence>
<reference evidence="11" key="1">
    <citation type="submission" date="2017-01" db="EMBL/GenBank/DDBJ databases">
        <authorList>
            <person name="Wang Y."/>
            <person name="White M."/>
            <person name="Kvist S."/>
            <person name="Moncalvo J.-M."/>
        </authorList>
    </citation>
    <scope>NUCLEOTIDE SEQUENCE [LARGE SCALE GENOMIC DNA]</scope>
    <source>
        <strain evidence="11">ID-206-W2</strain>
    </source>
</reference>
<dbReference type="CDD" id="cd00200">
    <property type="entry name" value="WD40"/>
    <property type="match status" value="1"/>
</dbReference>
<dbReference type="InterPro" id="IPR045184">
    <property type="entry name" value="SMU1"/>
</dbReference>
<dbReference type="AlphaFoldDB" id="A0A1R1YR04"/>
<keyword evidence="5" id="KW-0508">mRNA splicing</keyword>
<dbReference type="PROSITE" id="PS50896">
    <property type="entry name" value="LISH"/>
    <property type="match status" value="1"/>
</dbReference>
<evidence type="ECO:0000256" key="4">
    <source>
        <dbReference type="ARBA" id="ARBA00022737"/>
    </source>
</evidence>
<dbReference type="InterPro" id="IPR036322">
    <property type="entry name" value="WD40_repeat_dom_sf"/>
</dbReference>
<keyword evidence="4" id="KW-0677">Repeat</keyword>
<dbReference type="EMBL" id="LSSM01000321">
    <property type="protein sequence ID" value="OMJ29312.1"/>
    <property type="molecule type" value="Genomic_DNA"/>
</dbReference>
<feature type="repeat" description="WD" evidence="8">
    <location>
        <begin position="349"/>
        <end position="390"/>
    </location>
</feature>
<protein>
    <submittedName>
        <fullName evidence="10">WD40 repeat-containing protein SMU1</fullName>
    </submittedName>
</protein>
<dbReference type="PANTHER" id="PTHR22848">
    <property type="entry name" value="WD40 REPEAT PROTEIN"/>
    <property type="match status" value="1"/>
</dbReference>
<evidence type="ECO:0000256" key="5">
    <source>
        <dbReference type="ARBA" id="ARBA00023187"/>
    </source>
</evidence>
<evidence type="ECO:0000256" key="1">
    <source>
        <dbReference type="ARBA" id="ARBA00004123"/>
    </source>
</evidence>
<comment type="subcellular location">
    <subcellularLocation>
        <location evidence="1">Nucleus</location>
    </subcellularLocation>
</comment>
<dbReference type="Pfam" id="PF00400">
    <property type="entry name" value="WD40"/>
    <property type="match status" value="4"/>
</dbReference>
<keyword evidence="11" id="KW-1185">Reference proteome</keyword>
<dbReference type="GO" id="GO:0000398">
    <property type="term" value="P:mRNA splicing, via spliceosome"/>
    <property type="evidence" value="ECO:0007669"/>
    <property type="project" value="InterPro"/>
</dbReference>
<dbReference type="SMART" id="SM00667">
    <property type="entry name" value="LisH"/>
    <property type="match status" value="1"/>
</dbReference>
<keyword evidence="3" id="KW-0507">mRNA processing</keyword>
<dbReference type="InterPro" id="IPR054532">
    <property type="entry name" value="TPL_SMU1_LisH-like"/>
</dbReference>
<dbReference type="Gene3D" id="2.130.10.10">
    <property type="entry name" value="YVTN repeat-like/Quinoprotein amine dehydrogenase"/>
    <property type="match status" value="1"/>
</dbReference>
<dbReference type="PRINTS" id="PR00320">
    <property type="entry name" value="GPROTEINBRPT"/>
</dbReference>
<dbReference type="SMART" id="SM00320">
    <property type="entry name" value="WD40"/>
    <property type="match status" value="4"/>
</dbReference>
<dbReference type="PROSITE" id="PS50082">
    <property type="entry name" value="WD_REPEATS_2"/>
    <property type="match status" value="4"/>
</dbReference>
<organism evidence="10 11">
    <name type="scientific">Smittium culicis</name>
    <dbReference type="NCBI Taxonomy" id="133412"/>
    <lineage>
        <taxon>Eukaryota</taxon>
        <taxon>Fungi</taxon>
        <taxon>Fungi incertae sedis</taxon>
        <taxon>Zoopagomycota</taxon>
        <taxon>Kickxellomycotina</taxon>
        <taxon>Harpellomycetes</taxon>
        <taxon>Harpellales</taxon>
        <taxon>Legeriomycetaceae</taxon>
        <taxon>Smittium</taxon>
    </lineage>
</organism>
<name>A0A1R1YR04_9FUNG</name>
<sequence>MDIESTDVIRLIQQFLKENNLSNSLEVLQKETGIGLNAVDSIDAFKSDIIKGKWDLVLNTIAQAEISPNKLTDLFEQIILELAEIRELGAARSILRQTETMNLLRETQTDRYLALEKILSRSAFSLDQFYSAGMTKEKRREIIASNIGHEISSVPPSRLLTLLNQSLKWQQSHGLLPVGSKLDLFKGTVSSSNTLESFPIKNKLSTIKITFSSLFPKGHRAECLSFSNDGHTLATGSADGFIEIWNYNTGKLRKDLHYQASDELMMMEQSVLCVCFSSDGKLVASGSQDGQIKIWRISDGTCSKKFTSVHPGGVLSVFFSPDKSYLASCGFDHTIKIIGMKSSKILRELRGHTSYVNSVVFNPAMTRVISGSSDGSVRVWEQSTGRSMQVLYPISPDSSLAIPQISLLCPTTNQKEFTVLVVNNTNQIYSYTQEPDKVC</sequence>
<evidence type="ECO:0000259" key="9">
    <source>
        <dbReference type="Pfam" id="PF17814"/>
    </source>
</evidence>
<evidence type="ECO:0000313" key="11">
    <source>
        <dbReference type="Proteomes" id="UP000187429"/>
    </source>
</evidence>
<dbReference type="InterPro" id="IPR001680">
    <property type="entry name" value="WD40_rpt"/>
</dbReference>
<dbReference type="Proteomes" id="UP000187429">
    <property type="component" value="Unassembled WGS sequence"/>
</dbReference>
<evidence type="ECO:0000256" key="3">
    <source>
        <dbReference type="ARBA" id="ARBA00022664"/>
    </source>
</evidence>
<proteinExistence type="inferred from homology"/>
<feature type="repeat" description="WD" evidence="8">
    <location>
        <begin position="224"/>
        <end position="255"/>
    </location>
</feature>